<dbReference type="InterPro" id="IPR052345">
    <property type="entry name" value="Rad_response_metalloprotease"/>
</dbReference>
<evidence type="ECO:0000313" key="3">
    <source>
        <dbReference type="Proteomes" id="UP001144205"/>
    </source>
</evidence>
<protein>
    <recommendedName>
        <fullName evidence="1">IrrE N-terminal-like domain-containing protein</fullName>
    </recommendedName>
</protein>
<dbReference type="PANTHER" id="PTHR43236:SF1">
    <property type="entry name" value="BLL7220 PROTEIN"/>
    <property type="match status" value="1"/>
</dbReference>
<dbReference type="InterPro" id="IPR010359">
    <property type="entry name" value="IrrE_HExxH"/>
</dbReference>
<proteinExistence type="predicted"/>
<accession>A0ABQ5LXH5</accession>
<dbReference type="Gene3D" id="1.10.10.2910">
    <property type="match status" value="1"/>
</dbReference>
<dbReference type="Pfam" id="PF06114">
    <property type="entry name" value="Peptidase_M78"/>
    <property type="match status" value="1"/>
</dbReference>
<comment type="caution">
    <text evidence="2">The sequence shown here is derived from an EMBL/GenBank/DDBJ whole genome shotgun (WGS) entry which is preliminary data.</text>
</comment>
<keyword evidence="3" id="KW-1185">Reference proteome</keyword>
<reference evidence="2" key="1">
    <citation type="journal article" date="2023" name="Int. J. Syst. Evol. Microbiol.">
        <title>Sinisalibacter aestuarii sp. nov., isolated from estuarine sediment of the Arakawa River.</title>
        <authorList>
            <person name="Arafat S.T."/>
            <person name="Hirano S."/>
            <person name="Sato A."/>
            <person name="Takeuchi K."/>
            <person name="Yasuda T."/>
            <person name="Terahara T."/>
            <person name="Hamada M."/>
            <person name="Kobayashi T."/>
        </authorList>
    </citation>
    <scope>NUCLEOTIDE SEQUENCE</scope>
    <source>
        <strain evidence="2">B-399</strain>
    </source>
</reference>
<dbReference type="RefSeq" id="WP_281843001.1">
    <property type="nucleotide sequence ID" value="NZ_BROH01000009.1"/>
</dbReference>
<dbReference type="Proteomes" id="UP001144205">
    <property type="component" value="Unassembled WGS sequence"/>
</dbReference>
<evidence type="ECO:0000259" key="1">
    <source>
        <dbReference type="Pfam" id="PF06114"/>
    </source>
</evidence>
<dbReference type="PANTHER" id="PTHR43236">
    <property type="entry name" value="ANTITOXIN HIGA1"/>
    <property type="match status" value="1"/>
</dbReference>
<sequence length="179" mass="20977">MKSMRDIMRYLPDNGEIRQLFRNFNISPIIEGKARSVKEFAERLGFEVDQVDLPKGMTGRLVKDAFARAGYRIEVNRNHSVEARRFAVLHEIGHFFRHADHEDPFAFDMHFDASGNWLYFDEDRIKEREANEFAETLLFGDGALQAAYSLHFGNIERVRRHFGVSDNVLRIALKRFNIR</sequence>
<evidence type="ECO:0000313" key="2">
    <source>
        <dbReference type="EMBL" id="GKY88961.1"/>
    </source>
</evidence>
<dbReference type="EMBL" id="BROH01000009">
    <property type="protein sequence ID" value="GKY88961.1"/>
    <property type="molecule type" value="Genomic_DNA"/>
</dbReference>
<gene>
    <name evidence="2" type="ORF">STA1M1_28300</name>
</gene>
<name>A0ABQ5LXH5_9RHOB</name>
<feature type="domain" description="IrrE N-terminal-like" evidence="1">
    <location>
        <begin position="51"/>
        <end position="173"/>
    </location>
</feature>
<organism evidence="2 3">
    <name type="scientific">Sinisalibacter aestuarii</name>
    <dbReference type="NCBI Taxonomy" id="2949426"/>
    <lineage>
        <taxon>Bacteria</taxon>
        <taxon>Pseudomonadati</taxon>
        <taxon>Pseudomonadota</taxon>
        <taxon>Alphaproteobacteria</taxon>
        <taxon>Rhodobacterales</taxon>
        <taxon>Roseobacteraceae</taxon>
        <taxon>Sinisalibacter</taxon>
    </lineage>
</organism>